<dbReference type="EMBL" id="UINC01001889">
    <property type="protein sequence ID" value="SUZ90373.1"/>
    <property type="molecule type" value="Genomic_DNA"/>
</dbReference>
<dbReference type="InterPro" id="IPR038731">
    <property type="entry name" value="RgtA/B/C-like"/>
</dbReference>
<evidence type="ECO:0000256" key="5">
    <source>
        <dbReference type="ARBA" id="ARBA00022692"/>
    </source>
</evidence>
<dbReference type="GO" id="GO:0008610">
    <property type="term" value="P:lipid biosynthetic process"/>
    <property type="evidence" value="ECO:0007669"/>
    <property type="project" value="UniProtKB-ARBA"/>
</dbReference>
<comment type="subcellular location">
    <subcellularLocation>
        <location evidence="1">Cell membrane</location>
        <topology evidence="1">Multi-pass membrane protein</topology>
    </subcellularLocation>
</comment>
<evidence type="ECO:0000256" key="4">
    <source>
        <dbReference type="ARBA" id="ARBA00022679"/>
    </source>
</evidence>
<feature type="transmembrane region" description="Helical" evidence="8">
    <location>
        <begin position="296"/>
        <end position="314"/>
    </location>
</feature>
<dbReference type="PANTHER" id="PTHR33908">
    <property type="entry name" value="MANNOSYLTRANSFERASE YKCB-RELATED"/>
    <property type="match status" value="1"/>
</dbReference>
<feature type="transmembrane region" description="Helical" evidence="8">
    <location>
        <begin position="7"/>
        <end position="24"/>
    </location>
</feature>
<feature type="transmembrane region" description="Helical" evidence="8">
    <location>
        <begin position="237"/>
        <end position="258"/>
    </location>
</feature>
<dbReference type="GO" id="GO:0016763">
    <property type="term" value="F:pentosyltransferase activity"/>
    <property type="evidence" value="ECO:0007669"/>
    <property type="project" value="TreeGrafter"/>
</dbReference>
<proteinExistence type="predicted"/>
<keyword evidence="4" id="KW-0808">Transferase</keyword>
<dbReference type="PANTHER" id="PTHR33908:SF11">
    <property type="entry name" value="MEMBRANE PROTEIN"/>
    <property type="match status" value="1"/>
</dbReference>
<evidence type="ECO:0000256" key="7">
    <source>
        <dbReference type="ARBA" id="ARBA00023136"/>
    </source>
</evidence>
<evidence type="ECO:0000256" key="8">
    <source>
        <dbReference type="SAM" id="Phobius"/>
    </source>
</evidence>
<evidence type="ECO:0000256" key="2">
    <source>
        <dbReference type="ARBA" id="ARBA00022475"/>
    </source>
</evidence>
<feature type="domain" description="Glycosyltransferase RgtA/B/C/D-like" evidence="9">
    <location>
        <begin position="47"/>
        <end position="206"/>
    </location>
</feature>
<feature type="transmembrane region" description="Helical" evidence="8">
    <location>
        <begin position="270"/>
        <end position="290"/>
    </location>
</feature>
<keyword evidence="3" id="KW-0328">Glycosyltransferase</keyword>
<evidence type="ECO:0000256" key="6">
    <source>
        <dbReference type="ARBA" id="ARBA00022989"/>
    </source>
</evidence>
<gene>
    <name evidence="10" type="ORF">METZ01_LOCUS43227</name>
</gene>
<dbReference type="GO" id="GO:0005886">
    <property type="term" value="C:plasma membrane"/>
    <property type="evidence" value="ECO:0007669"/>
    <property type="project" value="UniProtKB-SubCell"/>
</dbReference>
<feature type="transmembrane region" description="Helical" evidence="8">
    <location>
        <begin position="75"/>
        <end position="92"/>
    </location>
</feature>
<evidence type="ECO:0000313" key="10">
    <source>
        <dbReference type="EMBL" id="SUZ90373.1"/>
    </source>
</evidence>
<evidence type="ECO:0000256" key="1">
    <source>
        <dbReference type="ARBA" id="ARBA00004651"/>
    </source>
</evidence>
<keyword evidence="7 8" id="KW-0472">Membrane</keyword>
<feature type="transmembrane region" description="Helical" evidence="8">
    <location>
        <begin position="188"/>
        <end position="208"/>
    </location>
</feature>
<name>A0A381RN48_9ZZZZ</name>
<keyword evidence="2" id="KW-1003">Cell membrane</keyword>
<keyword evidence="5 8" id="KW-0812">Transmembrane</keyword>
<evidence type="ECO:0000256" key="3">
    <source>
        <dbReference type="ARBA" id="ARBA00022676"/>
    </source>
</evidence>
<protein>
    <recommendedName>
        <fullName evidence="9">Glycosyltransferase RgtA/B/C/D-like domain-containing protein</fullName>
    </recommendedName>
</protein>
<reference evidence="10" key="1">
    <citation type="submission" date="2018-05" db="EMBL/GenBank/DDBJ databases">
        <authorList>
            <person name="Lanie J.A."/>
            <person name="Ng W.-L."/>
            <person name="Kazmierczak K.M."/>
            <person name="Andrzejewski T.M."/>
            <person name="Davidsen T.M."/>
            <person name="Wayne K.J."/>
            <person name="Tettelin H."/>
            <person name="Glass J.I."/>
            <person name="Rusch D."/>
            <person name="Podicherti R."/>
            <person name="Tsui H.-C.T."/>
            <person name="Winkler M.E."/>
        </authorList>
    </citation>
    <scope>NUCLEOTIDE SEQUENCE</scope>
</reference>
<dbReference type="AlphaFoldDB" id="A0A381RN48"/>
<dbReference type="Pfam" id="PF13231">
    <property type="entry name" value="PMT_2"/>
    <property type="match status" value="1"/>
</dbReference>
<sequence>VKHAPAFGILVIHFLIFAIVNQSLNPHPDMLDHWVWSRYLSFSYYEHPPMIAWLIRGITLIGGNTETALEVGSQLVTLSILALVYAGTFSLYGRKSALVTLLILCSMPYFTLGSIFLHITQPFLIFWIFALFLLIRFHQHPAKNWLLWIGVAAGFGALSKYIMLLFYVGLFLHLLLYRKTRKEILNPWLYVAGMVSLAIFIPVIIWNAEHNWISFRWQLEKGTSGADFGENTLDFTLGHLLLFSPLWALMGGLGIWWLRDRLVQASRPESVIAVLSIFPLLFFTFMSLKGTISDPHWANLAYLGIAILLGNELLQRFRKKSLYALLAAGISFNLALSGIVVTQALNPLIDWMPYELKNYDYLKYQGLQETTLVKLRNNDKRLYSSEQYSRHLQKFLSPAEFEEYGELIQKTAMDVSADRLTRVIDWDKTGEQLQQLLEQKGMPQIAFIVSREYQLSGALSFYLPHQPWPHSIEKPERNLWSPLEEVKRRPSIFICELQECQGGLSDFTERFQMPLSFLGEIETPRKNRLIRNIQVYALSP</sequence>
<organism evidence="10">
    <name type="scientific">marine metagenome</name>
    <dbReference type="NCBI Taxonomy" id="408172"/>
    <lineage>
        <taxon>unclassified sequences</taxon>
        <taxon>metagenomes</taxon>
        <taxon>ecological metagenomes</taxon>
    </lineage>
</organism>
<accession>A0A381RN48</accession>
<feature type="transmembrane region" description="Helical" evidence="8">
    <location>
        <begin position="145"/>
        <end position="176"/>
    </location>
</feature>
<feature type="non-terminal residue" evidence="10">
    <location>
        <position position="1"/>
    </location>
</feature>
<keyword evidence="6 8" id="KW-1133">Transmembrane helix</keyword>
<feature type="transmembrane region" description="Helical" evidence="8">
    <location>
        <begin position="123"/>
        <end position="139"/>
    </location>
</feature>
<feature type="transmembrane region" description="Helical" evidence="8">
    <location>
        <begin position="321"/>
        <end position="345"/>
    </location>
</feature>
<dbReference type="InterPro" id="IPR050297">
    <property type="entry name" value="LipidA_mod_glycosyltrf_83"/>
</dbReference>
<evidence type="ECO:0000259" key="9">
    <source>
        <dbReference type="Pfam" id="PF13231"/>
    </source>
</evidence>